<organism evidence="1">
    <name type="scientific">Haemonchus placei</name>
    <name type="common">Barber's pole worm</name>
    <dbReference type="NCBI Taxonomy" id="6290"/>
    <lineage>
        <taxon>Eukaryota</taxon>
        <taxon>Metazoa</taxon>
        <taxon>Ecdysozoa</taxon>
        <taxon>Nematoda</taxon>
        <taxon>Chromadorea</taxon>
        <taxon>Rhabditida</taxon>
        <taxon>Rhabditina</taxon>
        <taxon>Rhabditomorpha</taxon>
        <taxon>Strongyloidea</taxon>
        <taxon>Trichostrongylidae</taxon>
        <taxon>Haemonchus</taxon>
    </lineage>
</organism>
<proteinExistence type="predicted"/>
<accession>A0A0N4WT73</accession>
<dbReference type="AlphaFoldDB" id="A0A0N4WT73"/>
<name>A0A0N4WT73_HAEPC</name>
<evidence type="ECO:0000313" key="1">
    <source>
        <dbReference type="WBParaSite" id="HPLM_0001477601-mRNA-1"/>
    </source>
</evidence>
<reference evidence="1" key="1">
    <citation type="submission" date="2017-02" db="UniProtKB">
        <authorList>
            <consortium name="WormBaseParasite"/>
        </authorList>
    </citation>
    <scope>IDENTIFICATION</scope>
</reference>
<protein>
    <submittedName>
        <fullName evidence="1">Protein FAR1-RELATED SEQUENCE</fullName>
    </submittedName>
</protein>
<sequence length="106" mass="12757">LYRQMRIALCIVKDSLYTQFVYICLFKSDNTTLMEVRYISHLEHAKEYFKALWTWAEFHVLAIKLRIDFSFLLQEPFEEWMKQSLINEFANLLEWLNLDVALASSL</sequence>
<dbReference type="WBParaSite" id="HPLM_0001477601-mRNA-1">
    <property type="protein sequence ID" value="HPLM_0001477601-mRNA-1"/>
    <property type="gene ID" value="HPLM_0001477601"/>
</dbReference>